<dbReference type="CDD" id="cd18186">
    <property type="entry name" value="BTB_POZ_ZBTB_KLHL-like"/>
    <property type="match status" value="1"/>
</dbReference>
<organism evidence="2 3">
    <name type="scientific">Pestalotiopsis fici (strain W106-1 / CGMCC3.15140)</name>
    <dbReference type="NCBI Taxonomy" id="1229662"/>
    <lineage>
        <taxon>Eukaryota</taxon>
        <taxon>Fungi</taxon>
        <taxon>Dikarya</taxon>
        <taxon>Ascomycota</taxon>
        <taxon>Pezizomycotina</taxon>
        <taxon>Sordariomycetes</taxon>
        <taxon>Xylariomycetidae</taxon>
        <taxon>Amphisphaeriales</taxon>
        <taxon>Sporocadaceae</taxon>
        <taxon>Pestalotiopsis</taxon>
    </lineage>
</organism>
<keyword evidence="3" id="KW-1185">Reference proteome</keyword>
<dbReference type="Pfam" id="PF00651">
    <property type="entry name" value="BTB"/>
    <property type="match status" value="1"/>
</dbReference>
<dbReference type="Gene3D" id="3.30.710.10">
    <property type="entry name" value="Potassium Channel Kv1.1, Chain A"/>
    <property type="match status" value="1"/>
</dbReference>
<evidence type="ECO:0000313" key="2">
    <source>
        <dbReference type="EMBL" id="ETS85218.1"/>
    </source>
</evidence>
<dbReference type="InterPro" id="IPR000210">
    <property type="entry name" value="BTB/POZ_dom"/>
</dbReference>
<dbReference type="OrthoDB" id="4773991at2759"/>
<dbReference type="GeneID" id="19268256"/>
<dbReference type="PANTHER" id="PTHR47843">
    <property type="entry name" value="BTB DOMAIN-CONTAINING PROTEIN-RELATED"/>
    <property type="match status" value="1"/>
</dbReference>
<name>W3XGL6_PESFW</name>
<dbReference type="InterPro" id="IPR011333">
    <property type="entry name" value="SKP1/BTB/POZ_sf"/>
</dbReference>
<dbReference type="Proteomes" id="UP000030651">
    <property type="component" value="Unassembled WGS sequence"/>
</dbReference>
<evidence type="ECO:0000259" key="1">
    <source>
        <dbReference type="PROSITE" id="PS50097"/>
    </source>
</evidence>
<sequence length="256" mass="29252">MAAYDQYGMLFKSEIFSDFKLTCNGTTIPVHRIVLATHSPVFRRAMTSSFKEAREGLMNLPEDDPVILEKFLSIMYRGTYDDALFGKAQAPHLTTTLPLKKLIGFLSGTEAGWDLDMNERKALDNFHCTNDIDSPEGMALAQESLQDALYIYFMAKKYQCAIAAVIAHDRFLSALDFCFDKPEFSDQELHKFIEVIDELYSNSIPKDILRLTLCRHFHRFTDKRPDVGQRFGALATDLIKAHPEFATDMNSTRYSY</sequence>
<reference evidence="3" key="1">
    <citation type="journal article" date="2015" name="BMC Genomics">
        <title>Genomic and transcriptomic analysis of the endophytic fungus Pestalotiopsis fici reveals its lifestyle and high potential for synthesis of natural products.</title>
        <authorList>
            <person name="Wang X."/>
            <person name="Zhang X."/>
            <person name="Liu L."/>
            <person name="Xiang M."/>
            <person name="Wang W."/>
            <person name="Sun X."/>
            <person name="Che Y."/>
            <person name="Guo L."/>
            <person name="Liu G."/>
            <person name="Guo L."/>
            <person name="Wang C."/>
            <person name="Yin W.B."/>
            <person name="Stadler M."/>
            <person name="Zhang X."/>
            <person name="Liu X."/>
        </authorList>
    </citation>
    <scope>NUCLEOTIDE SEQUENCE [LARGE SCALE GENOMIC DNA]</scope>
    <source>
        <strain evidence="3">W106-1 / CGMCC3.15140</strain>
    </source>
</reference>
<dbReference type="PROSITE" id="PS50097">
    <property type="entry name" value="BTB"/>
    <property type="match status" value="1"/>
</dbReference>
<dbReference type="HOGENOM" id="CLU_1086271_0_0_1"/>
<dbReference type="PANTHER" id="PTHR47843:SF5">
    <property type="entry name" value="BTB_POZ DOMAIN PROTEIN"/>
    <property type="match status" value="1"/>
</dbReference>
<dbReference type="SUPFAM" id="SSF54695">
    <property type="entry name" value="POZ domain"/>
    <property type="match status" value="1"/>
</dbReference>
<dbReference type="InParanoid" id="W3XGL6"/>
<dbReference type="SMART" id="SM00225">
    <property type="entry name" value="BTB"/>
    <property type="match status" value="1"/>
</dbReference>
<feature type="domain" description="BTB" evidence="1">
    <location>
        <begin position="17"/>
        <end position="78"/>
    </location>
</feature>
<gene>
    <name evidence="2" type="ORF">PFICI_03243</name>
</gene>
<accession>W3XGL6</accession>
<dbReference type="STRING" id="1229662.W3XGL6"/>
<protein>
    <recommendedName>
        <fullName evidence="1">BTB domain-containing protein</fullName>
    </recommendedName>
</protein>
<dbReference type="RefSeq" id="XP_007830015.1">
    <property type="nucleotide sequence ID" value="XM_007831824.1"/>
</dbReference>
<evidence type="ECO:0000313" key="3">
    <source>
        <dbReference type="Proteomes" id="UP000030651"/>
    </source>
</evidence>
<proteinExistence type="predicted"/>
<dbReference type="KEGG" id="pfy:PFICI_03243"/>
<dbReference type="AlphaFoldDB" id="W3XGL6"/>
<dbReference type="EMBL" id="KI912110">
    <property type="protein sequence ID" value="ETS85218.1"/>
    <property type="molecule type" value="Genomic_DNA"/>
</dbReference>